<dbReference type="Pfam" id="PF04298">
    <property type="entry name" value="Zn_peptidase_2"/>
    <property type="match status" value="1"/>
</dbReference>
<keyword evidence="1" id="KW-1133">Transmembrane helix</keyword>
<dbReference type="EMBL" id="CYXY01000012">
    <property type="protein sequence ID" value="CUN03280.1"/>
    <property type="molecule type" value="Genomic_DNA"/>
</dbReference>
<dbReference type="EMBL" id="CZAU01000002">
    <property type="protein sequence ID" value="CUP00838.1"/>
    <property type="molecule type" value="Genomic_DNA"/>
</dbReference>
<reference evidence="6 7" key="1">
    <citation type="submission" date="2015-09" db="EMBL/GenBank/DDBJ databases">
        <authorList>
            <consortium name="Pathogen Informatics"/>
        </authorList>
    </citation>
    <scope>NUCLEOTIDE SEQUENCE [LARGE SCALE GENOMIC DNA]</scope>
    <source>
        <strain evidence="4 8">2789STDY5608868</strain>
        <strain evidence="5 7">2789STDY5834908</strain>
        <strain evidence="3 6">2789STDY5834959</strain>
    </source>
</reference>
<protein>
    <submittedName>
        <fullName evidence="2 3">Peptidase</fullName>
    </submittedName>
</protein>
<dbReference type="PANTHER" id="PTHR36434">
    <property type="entry name" value="MEMBRANE PROTEASE YUGP-RELATED"/>
    <property type="match status" value="1"/>
</dbReference>
<evidence type="ECO:0000313" key="2">
    <source>
        <dbReference type="EMBL" id="AQP40713.1"/>
    </source>
</evidence>
<dbReference type="AlphaFoldDB" id="A0A174HEG6"/>
<proteinExistence type="predicted"/>
<evidence type="ECO:0000313" key="4">
    <source>
        <dbReference type="EMBL" id="CUN12674.1"/>
    </source>
</evidence>
<evidence type="ECO:0000256" key="1">
    <source>
        <dbReference type="SAM" id="Phobius"/>
    </source>
</evidence>
<dbReference type="EMBL" id="CYXT01000025">
    <property type="protein sequence ID" value="CUN12674.1"/>
    <property type="molecule type" value="Genomic_DNA"/>
</dbReference>
<feature type="transmembrane region" description="Helical" evidence="1">
    <location>
        <begin position="208"/>
        <end position="229"/>
    </location>
</feature>
<keyword evidence="1" id="KW-0812">Transmembrane</keyword>
<name>A0A174HEG6_ANAHA</name>
<dbReference type="OrthoDB" id="9784298at2"/>
<dbReference type="InterPro" id="IPR007395">
    <property type="entry name" value="Zn_peptidase_2"/>
</dbReference>
<evidence type="ECO:0000313" key="3">
    <source>
        <dbReference type="EMBL" id="CUN03280.1"/>
    </source>
</evidence>
<feature type="transmembrane region" description="Helical" evidence="1">
    <location>
        <begin position="129"/>
        <end position="147"/>
    </location>
</feature>
<dbReference type="Proteomes" id="UP000095598">
    <property type="component" value="Unassembled WGS sequence"/>
</dbReference>
<accession>A0A174HEG6</accession>
<evidence type="ECO:0000313" key="6">
    <source>
        <dbReference type="Proteomes" id="UP000095553"/>
    </source>
</evidence>
<dbReference type="EMBL" id="CP012098">
    <property type="protein sequence ID" value="AQP40713.1"/>
    <property type="molecule type" value="Genomic_DNA"/>
</dbReference>
<dbReference type="Proteomes" id="UP000095553">
    <property type="component" value="Unassembled WGS sequence"/>
</dbReference>
<dbReference type="RefSeq" id="WP_044923876.1">
    <property type="nucleotide sequence ID" value="NZ_BAABYN010000001.1"/>
</dbReference>
<dbReference type="PANTHER" id="PTHR36434:SF1">
    <property type="entry name" value="MEMBRANE PROTEASE YUGP-RELATED"/>
    <property type="match status" value="1"/>
</dbReference>
<feature type="transmembrane region" description="Helical" evidence="1">
    <location>
        <begin position="153"/>
        <end position="174"/>
    </location>
</feature>
<evidence type="ECO:0000313" key="8">
    <source>
        <dbReference type="Proteomes" id="UP000095598"/>
    </source>
</evidence>
<keyword evidence="1" id="KW-0472">Membrane</keyword>
<dbReference type="Proteomes" id="UP000188159">
    <property type="component" value="Chromosome"/>
</dbReference>
<evidence type="ECO:0000313" key="5">
    <source>
        <dbReference type="EMBL" id="CUP00838.1"/>
    </source>
</evidence>
<feature type="transmembrane region" description="Helical" evidence="1">
    <location>
        <begin position="6"/>
        <end position="27"/>
    </location>
</feature>
<sequence length="235" mass="25411">MYPYGYGYYFDPTYILIIIGVIITMIASSKMNSTFRRYSRVRCHCGLTGSQAAERILNQAGIYDVSVERVSGNLTDHYDPKNKVLRLSDATYGSDSIAAIGVAAHECGHAVQHQQGYAPLKIRGAMVPAVNLGSNLSWLFILGGVILGMNQTLLNVGILLFSLAVIFQLVTLPVEFNASSRALRILGSTGIMYEDEVGQTRKVLSAAALTYVAGAASALLSLLRLIILFGGRDND</sequence>
<evidence type="ECO:0000313" key="7">
    <source>
        <dbReference type="Proteomes" id="UP000095564"/>
    </source>
</evidence>
<gene>
    <name evidence="2" type="ORF">DO83_14715</name>
    <name evidence="4" type="ORF">ERS852425_02796</name>
    <name evidence="5" type="ORF">ERS852520_00405</name>
    <name evidence="3" type="ORF">ERS852571_02106</name>
</gene>
<dbReference type="Proteomes" id="UP000095564">
    <property type="component" value="Unassembled WGS sequence"/>
</dbReference>
<evidence type="ECO:0000313" key="9">
    <source>
        <dbReference type="Proteomes" id="UP000188159"/>
    </source>
</evidence>
<organism evidence="3 6">
    <name type="scientific">Anaerostipes hadrus</name>
    <dbReference type="NCBI Taxonomy" id="649756"/>
    <lineage>
        <taxon>Bacteria</taxon>
        <taxon>Bacillati</taxon>
        <taxon>Bacillota</taxon>
        <taxon>Clostridia</taxon>
        <taxon>Lachnospirales</taxon>
        <taxon>Lachnospiraceae</taxon>
        <taxon>Anaerostipes</taxon>
    </lineage>
</organism>
<reference evidence="2 9" key="2">
    <citation type="journal article" date="2016" name="Sci. Rep.">
        <title>Accelerated dysbiosis of gut microbiota during aggravation of DSS-induced colitis by a butyrate-producing bacterium.</title>
        <authorList>
            <person name="Zhang Q."/>
            <person name="Wu Y."/>
            <person name="Wang J."/>
            <person name="Wu G."/>
            <person name="Long W."/>
            <person name="Xue Z."/>
            <person name="Wang L."/>
            <person name="Zhang X."/>
            <person name="Pang X."/>
            <person name="Zhao Y."/>
            <person name="Zhao L."/>
            <person name="Zhang C."/>
        </authorList>
    </citation>
    <scope>NUCLEOTIDE SEQUENCE [LARGE SCALE GENOMIC DNA]</scope>
    <source>
        <strain evidence="2 9">BPB5</strain>
    </source>
</reference>